<feature type="compositionally biased region" description="Gly residues" evidence="1">
    <location>
        <begin position="48"/>
        <end position="58"/>
    </location>
</feature>
<dbReference type="Proteomes" id="UP000002279">
    <property type="component" value="Chromosome X5"/>
</dbReference>
<dbReference type="Ensembl" id="ENSOANT00000057773.1">
    <property type="protein sequence ID" value="ENSOANP00000050895.1"/>
    <property type="gene ID" value="ENSOANG00000046894.1"/>
</dbReference>
<gene>
    <name evidence="3" type="primary">SCNM1</name>
</gene>
<dbReference type="GO" id="GO:0008380">
    <property type="term" value="P:RNA splicing"/>
    <property type="evidence" value="ECO:0007669"/>
    <property type="project" value="InterPro"/>
</dbReference>
<protein>
    <recommendedName>
        <fullName evidence="2">Sodium channel modifier 1 acidic C-terminal domain-containing protein</fullName>
    </recommendedName>
</protein>
<dbReference type="InterPro" id="IPR031625">
    <property type="entry name" value="SCNM1_acidic"/>
</dbReference>
<evidence type="ECO:0000259" key="2">
    <source>
        <dbReference type="Pfam" id="PF15805"/>
    </source>
</evidence>
<dbReference type="Bgee" id="ENSOANG00000046894">
    <property type="expression patterns" value="Expressed in cerebellum and 7 other cell types or tissues"/>
</dbReference>
<evidence type="ECO:0000313" key="3">
    <source>
        <dbReference type="Ensembl" id="ENSOANP00000050895.1"/>
    </source>
</evidence>
<feature type="region of interest" description="Disordered" evidence="1">
    <location>
        <begin position="1"/>
        <end position="198"/>
    </location>
</feature>
<dbReference type="InterPro" id="IPR033570">
    <property type="entry name" value="SCNM1"/>
</dbReference>
<feature type="region of interest" description="Disordered" evidence="1">
    <location>
        <begin position="213"/>
        <end position="340"/>
    </location>
</feature>
<dbReference type="PANTHER" id="PTHR32297">
    <property type="entry name" value="SODIUM CHANNEL MODIFIER 1"/>
    <property type="match status" value="1"/>
</dbReference>
<evidence type="ECO:0000313" key="4">
    <source>
        <dbReference type="Proteomes" id="UP000002279"/>
    </source>
</evidence>
<feature type="compositionally biased region" description="Polar residues" evidence="1">
    <location>
        <begin position="242"/>
        <end position="254"/>
    </location>
</feature>
<organism evidence="3 4">
    <name type="scientific">Ornithorhynchus anatinus</name>
    <name type="common">Duckbill platypus</name>
    <dbReference type="NCBI Taxonomy" id="9258"/>
    <lineage>
        <taxon>Eukaryota</taxon>
        <taxon>Metazoa</taxon>
        <taxon>Chordata</taxon>
        <taxon>Craniata</taxon>
        <taxon>Vertebrata</taxon>
        <taxon>Euteleostomi</taxon>
        <taxon>Mammalia</taxon>
        <taxon>Monotremata</taxon>
        <taxon>Ornithorhynchidae</taxon>
        <taxon>Ornithorhynchus</taxon>
    </lineage>
</organism>
<reference evidence="3" key="2">
    <citation type="submission" date="2025-08" db="UniProtKB">
        <authorList>
            <consortium name="Ensembl"/>
        </authorList>
    </citation>
    <scope>IDENTIFICATION</scope>
    <source>
        <strain evidence="3">Glennie</strain>
    </source>
</reference>
<dbReference type="PANTHER" id="PTHR32297:SF1">
    <property type="entry name" value="SODIUM CHANNEL MODIFIER 1"/>
    <property type="match status" value="1"/>
</dbReference>
<dbReference type="AlphaFoldDB" id="A0A6I8PE12"/>
<name>A0A6I8PE12_ORNAN</name>
<dbReference type="InParanoid" id="A0A6I8PE12"/>
<reference evidence="3" key="3">
    <citation type="submission" date="2025-09" db="UniProtKB">
        <authorList>
            <consortium name="Ensembl"/>
        </authorList>
    </citation>
    <scope>IDENTIFICATION</scope>
    <source>
        <strain evidence="3">Glennie</strain>
    </source>
</reference>
<feature type="compositionally biased region" description="Acidic residues" evidence="1">
    <location>
        <begin position="325"/>
        <end position="334"/>
    </location>
</feature>
<proteinExistence type="predicted"/>
<feature type="domain" description="Sodium channel modifier 1 acidic C-terminal" evidence="2">
    <location>
        <begin position="294"/>
        <end position="339"/>
    </location>
</feature>
<feature type="compositionally biased region" description="Low complexity" evidence="1">
    <location>
        <begin position="126"/>
        <end position="139"/>
    </location>
</feature>
<keyword evidence="4" id="KW-1185">Reference proteome</keyword>
<dbReference type="Pfam" id="PF15805">
    <property type="entry name" value="SCNM1_acidic"/>
    <property type="match status" value="1"/>
</dbReference>
<accession>A0A6I8PE12</accession>
<reference evidence="3 4" key="1">
    <citation type="journal article" date="2008" name="Nature">
        <title>Genome analysis of the platypus reveals unique signatures of evolution.</title>
        <authorList>
            <person name="Warren W.C."/>
            <person name="Hillier L.W."/>
            <person name="Marshall Graves J.A."/>
            <person name="Birney E."/>
            <person name="Ponting C.P."/>
            <person name="Grutzner F."/>
            <person name="Belov K."/>
            <person name="Miller W."/>
            <person name="Clarke L."/>
            <person name="Chinwalla A.T."/>
            <person name="Yang S.P."/>
            <person name="Heger A."/>
            <person name="Locke D.P."/>
            <person name="Miethke P."/>
            <person name="Waters P.D."/>
            <person name="Veyrunes F."/>
            <person name="Fulton L."/>
            <person name="Fulton B."/>
            <person name="Graves T."/>
            <person name="Wallis J."/>
            <person name="Puente X.S."/>
            <person name="Lopez-Otin C."/>
            <person name="Ordonez G.R."/>
            <person name="Eichler E.E."/>
            <person name="Chen L."/>
            <person name="Cheng Z."/>
            <person name="Deakin J.E."/>
            <person name="Alsop A."/>
            <person name="Thompson K."/>
            <person name="Kirby P."/>
            <person name="Papenfuss A.T."/>
            <person name="Wakefield M.J."/>
            <person name="Olender T."/>
            <person name="Lancet D."/>
            <person name="Huttley G.A."/>
            <person name="Smit A.F."/>
            <person name="Pask A."/>
            <person name="Temple-Smith P."/>
            <person name="Batzer M.A."/>
            <person name="Walker J.A."/>
            <person name="Konkel M.K."/>
            <person name="Harris R.S."/>
            <person name="Whittington C.M."/>
            <person name="Wong E.S."/>
            <person name="Gemmell N.J."/>
            <person name="Buschiazzo E."/>
            <person name="Vargas Jentzsch I.M."/>
            <person name="Merkel A."/>
            <person name="Schmitz J."/>
            <person name="Zemann A."/>
            <person name="Churakov G."/>
            <person name="Kriegs J.O."/>
            <person name="Brosius J."/>
            <person name="Murchison E.P."/>
            <person name="Sachidanandam R."/>
            <person name="Smith C."/>
            <person name="Hannon G.J."/>
            <person name="Tsend-Ayush E."/>
            <person name="McMillan D."/>
            <person name="Attenborough R."/>
            <person name="Rens W."/>
            <person name="Ferguson-Smith M."/>
            <person name="Lefevre C.M."/>
            <person name="Sharp J.A."/>
            <person name="Nicholas K.R."/>
            <person name="Ray D.A."/>
            <person name="Kube M."/>
            <person name="Reinhardt R."/>
            <person name="Pringle T.H."/>
            <person name="Taylor J."/>
            <person name="Jones R.C."/>
            <person name="Nixon B."/>
            <person name="Dacheux J.L."/>
            <person name="Niwa H."/>
            <person name="Sekita Y."/>
            <person name="Huang X."/>
            <person name="Stark A."/>
            <person name="Kheradpour P."/>
            <person name="Kellis M."/>
            <person name="Flicek P."/>
            <person name="Chen Y."/>
            <person name="Webber C."/>
            <person name="Hardison R."/>
            <person name="Nelson J."/>
            <person name="Hallsworth-Pepin K."/>
            <person name="Delehaunty K."/>
            <person name="Markovic C."/>
            <person name="Minx P."/>
            <person name="Feng Y."/>
            <person name="Kremitzki C."/>
            <person name="Mitreva M."/>
            <person name="Glasscock J."/>
            <person name="Wylie T."/>
            <person name="Wohldmann P."/>
            <person name="Thiru P."/>
            <person name="Nhan M.N."/>
            <person name="Pohl C.S."/>
            <person name="Smith S.M."/>
            <person name="Hou S."/>
            <person name="Nefedov M."/>
            <person name="de Jong P.J."/>
            <person name="Renfree M.B."/>
            <person name="Mardis E.R."/>
            <person name="Wilson R.K."/>
        </authorList>
    </citation>
    <scope>NUCLEOTIDE SEQUENCE [LARGE SCALE GENOMIC DNA]</scope>
    <source>
        <strain evidence="3 4">Glennie</strain>
    </source>
</reference>
<dbReference type="GeneTree" id="ENSGT00390000010811"/>
<sequence>MESTSALPSRGEPATAPPALPTPICHGSHHLLPPPSAEGLRFPPLRGGAAGLSRGGGLHFPERTRPPPPRLWRGGPRARGNRRLRGGGREKRGAHCPTGIVVPALRGRGASEGDEGGEGGRKNYSSRDPLVPLSLPLPSTYGSREGTARAGPPSPARRRNVVQEGGRRLEPAQCAQETASWRPAGQLHSRGRGADVTRRAGCPAPLLAQTRLLTQKALRPAAPYSSCSRRRPDRSAGPAASSVPTALSVPTVTRQAEERPPARGAEPPAPPVGEEQEEDGGVEEGAAAARPPSPGRRRALDHYLKLRSAGWIPDGSGHWVKDANAEFDSDEEEPPLLPPD</sequence>
<evidence type="ECO:0000256" key="1">
    <source>
        <dbReference type="SAM" id="MobiDB-lite"/>
    </source>
</evidence>